<accession>A0A8S5PZA2</accession>
<name>A0A8S5PZA2_9CAUD</name>
<sequence>MFSTYCISSLPVLNISKTSLGEIQYFITEILVG</sequence>
<protein>
    <submittedName>
        <fullName evidence="1">Uncharacterized protein</fullName>
    </submittedName>
</protein>
<reference evidence="1" key="1">
    <citation type="journal article" date="2021" name="Proc. Natl. Acad. Sci. U.S.A.">
        <title>A Catalog of Tens of Thousands of Viruses from Human Metagenomes Reveals Hidden Associations with Chronic Diseases.</title>
        <authorList>
            <person name="Tisza M.J."/>
            <person name="Buck C.B."/>
        </authorList>
    </citation>
    <scope>NUCLEOTIDE SEQUENCE</scope>
    <source>
        <strain evidence="1">Ct2vX3</strain>
    </source>
</reference>
<proteinExistence type="predicted"/>
<organism evidence="1">
    <name type="scientific">Siphoviridae sp. ct2vX3</name>
    <dbReference type="NCBI Taxonomy" id="2825318"/>
    <lineage>
        <taxon>Viruses</taxon>
        <taxon>Duplodnaviria</taxon>
        <taxon>Heunggongvirae</taxon>
        <taxon>Uroviricota</taxon>
        <taxon>Caudoviricetes</taxon>
    </lineage>
</organism>
<evidence type="ECO:0000313" key="1">
    <source>
        <dbReference type="EMBL" id="DAE11717.1"/>
    </source>
</evidence>
<dbReference type="EMBL" id="BK015535">
    <property type="protein sequence ID" value="DAE11717.1"/>
    <property type="molecule type" value="Genomic_DNA"/>
</dbReference>